<feature type="domain" description="DUF2383" evidence="1">
    <location>
        <begin position="16"/>
        <end position="125"/>
    </location>
</feature>
<dbReference type="Pfam" id="PF09537">
    <property type="entry name" value="DUF2383"/>
    <property type="match status" value="1"/>
</dbReference>
<dbReference type="Gene3D" id="1.20.1260.10">
    <property type="match status" value="1"/>
</dbReference>
<dbReference type="NCBIfam" id="TIGR02284">
    <property type="entry name" value="PA2169 family four-helix-bundle protein"/>
    <property type="match status" value="1"/>
</dbReference>
<protein>
    <submittedName>
        <fullName evidence="2">Uncharacterized protein (TIGR02284 family)</fullName>
    </submittedName>
</protein>
<dbReference type="InterPro" id="IPR019052">
    <property type="entry name" value="DUF2383"/>
</dbReference>
<evidence type="ECO:0000313" key="3">
    <source>
        <dbReference type="Proteomes" id="UP000538666"/>
    </source>
</evidence>
<name>A0A841JXC0_9BACT</name>
<dbReference type="InterPro" id="IPR012347">
    <property type="entry name" value="Ferritin-like"/>
</dbReference>
<dbReference type="PIRSF" id="PIRSF029477">
    <property type="entry name" value="UCP029477"/>
    <property type="match status" value="1"/>
</dbReference>
<comment type="caution">
    <text evidence="2">The sequence shown here is derived from an EMBL/GenBank/DDBJ whole genome shotgun (WGS) entry which is preliminary data.</text>
</comment>
<dbReference type="Proteomes" id="UP000538666">
    <property type="component" value="Unassembled WGS sequence"/>
</dbReference>
<keyword evidence="3" id="KW-1185">Reference proteome</keyword>
<accession>A0A841JXC0</accession>
<dbReference type="OrthoDB" id="282393at2"/>
<dbReference type="RefSeq" id="WP_050062024.1">
    <property type="nucleotide sequence ID" value="NZ_JACHEK010000002.1"/>
</dbReference>
<dbReference type="InterPro" id="IPR016920">
    <property type="entry name" value="UCP029477"/>
</dbReference>
<organism evidence="2 3">
    <name type="scientific">Silvibacterium bohemicum</name>
    <dbReference type="NCBI Taxonomy" id="1577686"/>
    <lineage>
        <taxon>Bacteria</taxon>
        <taxon>Pseudomonadati</taxon>
        <taxon>Acidobacteriota</taxon>
        <taxon>Terriglobia</taxon>
        <taxon>Terriglobales</taxon>
        <taxon>Acidobacteriaceae</taxon>
        <taxon>Silvibacterium</taxon>
    </lineage>
</organism>
<evidence type="ECO:0000259" key="1">
    <source>
        <dbReference type="Pfam" id="PF09537"/>
    </source>
</evidence>
<proteinExistence type="predicted"/>
<dbReference type="InterPro" id="IPR011971">
    <property type="entry name" value="CHP02284"/>
</dbReference>
<reference evidence="2 3" key="1">
    <citation type="submission" date="2020-08" db="EMBL/GenBank/DDBJ databases">
        <title>Genomic Encyclopedia of Type Strains, Phase IV (KMG-IV): sequencing the most valuable type-strain genomes for metagenomic binning, comparative biology and taxonomic classification.</title>
        <authorList>
            <person name="Goeker M."/>
        </authorList>
    </citation>
    <scope>NUCLEOTIDE SEQUENCE [LARGE SCALE GENOMIC DNA]</scope>
    <source>
        <strain evidence="2 3">DSM 103733</strain>
    </source>
</reference>
<dbReference type="AlphaFoldDB" id="A0A841JXC0"/>
<evidence type="ECO:0000313" key="2">
    <source>
        <dbReference type="EMBL" id="MBB6143088.1"/>
    </source>
</evidence>
<sequence length="157" mass="17765">MSAEIKETHKLTHEQVEETLRDVIQSLIDGQEGFQKIGEHLKDETLKKYFAAESLKRSQFRGELEEVLHREGVHDVKEKGTVSGAIHRTWGDLKAHLGGGDHTLLETAEAGEDEAKKAYKKALEKELPLPIKQLLTAQYTHIQSSHDYVKAARDSRK</sequence>
<gene>
    <name evidence="2" type="ORF">HNQ77_001032</name>
</gene>
<dbReference type="EMBL" id="JACHEK010000002">
    <property type="protein sequence ID" value="MBB6143088.1"/>
    <property type="molecule type" value="Genomic_DNA"/>
</dbReference>